<dbReference type="AlphaFoldDB" id="A0A1G9YBV4"/>
<gene>
    <name evidence="3" type="ORF">SAMN04489726_4724</name>
</gene>
<dbReference type="FunFam" id="3.40.50.720:FF:000173">
    <property type="entry name" value="3-oxoacyl-[acyl-carrier protein] reductase"/>
    <property type="match status" value="1"/>
</dbReference>
<dbReference type="Gene3D" id="3.40.50.720">
    <property type="entry name" value="NAD(P)-binding Rossmann-like Domain"/>
    <property type="match status" value="1"/>
</dbReference>
<dbReference type="Proteomes" id="UP000183376">
    <property type="component" value="Chromosome I"/>
</dbReference>
<dbReference type="PANTHER" id="PTHR43639:SF1">
    <property type="entry name" value="SHORT-CHAIN DEHYDROGENASE_REDUCTASE FAMILY PROTEIN"/>
    <property type="match status" value="1"/>
</dbReference>
<sequence>MPVIDEDCYGAGLMSRAVLVTGASGGLGAAIARAFACAGDTVMVHYATDAERARTVVDELPGTGHAMFGADVSAPEQAQRLVDATVEGLGGLDVVVNNAGTAAPEHPVDCSFEQWQQAWQHIISVNLLGAAYVSHCAIPRLRQRRGRIVNVGSRAAYRGMPTAPAYAASKAALHAFGQSLAVAVGNDGISVTTVAPGVVDAGMGTPFLRGEVGEAIRNQSPFHRVATAEEVAAAVLYLASPEAEFASGAVLDLNGASYLR</sequence>
<dbReference type="eggNOG" id="COG1028">
    <property type="taxonomic scope" value="Bacteria"/>
</dbReference>
<keyword evidence="4" id="KW-1185">Reference proteome</keyword>
<evidence type="ECO:0000313" key="3">
    <source>
        <dbReference type="EMBL" id="SDN06517.1"/>
    </source>
</evidence>
<dbReference type="Pfam" id="PF13561">
    <property type="entry name" value="adh_short_C2"/>
    <property type="match status" value="1"/>
</dbReference>
<dbReference type="PRINTS" id="PR00080">
    <property type="entry name" value="SDRFAMILY"/>
</dbReference>
<dbReference type="STRING" id="211114.SAMN04489726_4724"/>
<keyword evidence="2" id="KW-0560">Oxidoreductase</keyword>
<dbReference type="GO" id="GO:0016491">
    <property type="term" value="F:oxidoreductase activity"/>
    <property type="evidence" value="ECO:0007669"/>
    <property type="project" value="UniProtKB-KW"/>
</dbReference>
<dbReference type="CDD" id="cd05233">
    <property type="entry name" value="SDR_c"/>
    <property type="match status" value="1"/>
</dbReference>
<accession>A0A1G9YBV4</accession>
<evidence type="ECO:0000256" key="1">
    <source>
        <dbReference type="ARBA" id="ARBA00006484"/>
    </source>
</evidence>
<evidence type="ECO:0000313" key="4">
    <source>
        <dbReference type="Proteomes" id="UP000183376"/>
    </source>
</evidence>
<dbReference type="SUPFAM" id="SSF51735">
    <property type="entry name" value="NAD(P)-binding Rossmann-fold domains"/>
    <property type="match status" value="1"/>
</dbReference>
<name>A0A1G9YBV4_ALLAB</name>
<dbReference type="InterPro" id="IPR036291">
    <property type="entry name" value="NAD(P)-bd_dom_sf"/>
</dbReference>
<reference evidence="3 4" key="1">
    <citation type="submission" date="2016-10" db="EMBL/GenBank/DDBJ databases">
        <authorList>
            <person name="de Groot N.N."/>
        </authorList>
    </citation>
    <scope>NUCLEOTIDE SEQUENCE [LARGE SCALE GENOMIC DNA]</scope>
    <source>
        <strain evidence="3 4">DSM 44149</strain>
    </source>
</reference>
<dbReference type="PROSITE" id="PS00061">
    <property type="entry name" value="ADH_SHORT"/>
    <property type="match status" value="1"/>
</dbReference>
<dbReference type="PANTHER" id="PTHR43639">
    <property type="entry name" value="OXIDOREDUCTASE, SHORT-CHAIN DEHYDROGENASE/REDUCTASE FAMILY (AFU_ORTHOLOGUE AFUA_5G02870)"/>
    <property type="match status" value="1"/>
</dbReference>
<dbReference type="InterPro" id="IPR002347">
    <property type="entry name" value="SDR_fam"/>
</dbReference>
<organism evidence="3 4">
    <name type="scientific">Allokutzneria albata</name>
    <name type="common">Kibdelosporangium albatum</name>
    <dbReference type="NCBI Taxonomy" id="211114"/>
    <lineage>
        <taxon>Bacteria</taxon>
        <taxon>Bacillati</taxon>
        <taxon>Actinomycetota</taxon>
        <taxon>Actinomycetes</taxon>
        <taxon>Pseudonocardiales</taxon>
        <taxon>Pseudonocardiaceae</taxon>
        <taxon>Allokutzneria</taxon>
    </lineage>
</organism>
<dbReference type="EMBL" id="LT629701">
    <property type="protein sequence ID" value="SDN06517.1"/>
    <property type="molecule type" value="Genomic_DNA"/>
</dbReference>
<proteinExistence type="inferred from homology"/>
<comment type="similarity">
    <text evidence="1">Belongs to the short-chain dehydrogenases/reductases (SDR) family.</text>
</comment>
<protein>
    <submittedName>
        <fullName evidence="3">NAD(P)-dependent dehydrogenase, short-chain alcohol dehydrogenase family</fullName>
    </submittedName>
</protein>
<evidence type="ECO:0000256" key="2">
    <source>
        <dbReference type="ARBA" id="ARBA00023002"/>
    </source>
</evidence>
<dbReference type="InterPro" id="IPR020904">
    <property type="entry name" value="Sc_DH/Rdtase_CS"/>
</dbReference>
<dbReference type="PRINTS" id="PR00081">
    <property type="entry name" value="GDHRDH"/>
</dbReference>